<evidence type="ECO:0000313" key="3">
    <source>
        <dbReference type="EMBL" id="AHF26438.1"/>
    </source>
</evidence>
<name>W0FNH3_9BACT</name>
<protein>
    <submittedName>
        <fullName evidence="3">Uncharacterized protein</fullName>
    </submittedName>
</protein>
<evidence type="ECO:0000256" key="1">
    <source>
        <dbReference type="SAM" id="Coils"/>
    </source>
</evidence>
<accession>W0FNH3</accession>
<feature type="signal peptide" evidence="2">
    <location>
        <begin position="1"/>
        <end position="24"/>
    </location>
</feature>
<dbReference type="SUPFAM" id="SSF53850">
    <property type="entry name" value="Periplasmic binding protein-like II"/>
    <property type="match status" value="1"/>
</dbReference>
<reference evidence="3" key="1">
    <citation type="journal article" date="2013" name="PLoS ONE">
        <title>Metagenomic insights into the carbohydrate-active enzymes carried by the microorganisms adhering to solid digesta in the rumen of cows.</title>
        <authorList>
            <person name="Wang L."/>
            <person name="Hatem A."/>
            <person name="Catalyurek U.V."/>
            <person name="Morrison M."/>
            <person name="Yu Z."/>
        </authorList>
    </citation>
    <scope>NUCLEOTIDE SEQUENCE</scope>
</reference>
<evidence type="ECO:0000256" key="2">
    <source>
        <dbReference type="SAM" id="SignalP"/>
    </source>
</evidence>
<feature type="coiled-coil region" evidence="1">
    <location>
        <begin position="575"/>
        <end position="602"/>
    </location>
</feature>
<feature type="chain" id="PRO_5004788735" evidence="2">
    <location>
        <begin position="25"/>
        <end position="690"/>
    </location>
</feature>
<keyword evidence="1" id="KW-0175">Coiled coil</keyword>
<dbReference type="EMBL" id="KC246879">
    <property type="protein sequence ID" value="AHF26438.1"/>
    <property type="molecule type" value="Genomic_DNA"/>
</dbReference>
<keyword evidence="2" id="KW-0732">Signal</keyword>
<proteinExistence type="predicted"/>
<sequence length="690" mass="77922">MKKIMMILCIVFCCLLCLAGTAAAEIIETPEGSGRIWDITSIDRTVYVRTSRGQVYAYQPDSGTLDLYASGFGARDYNGLFAVDGVLYTIKKDTYQFVGVGENAQGTPLDGLIIPDFKKVTHAREGWEIFNVRNTSSGLFWMMNPSDSENACLCRFDPEKQKLSCRSVQMLHEYCVSEDGTIWIVQLGEKGRVLSSCNWKSGKLEKAAVLSRAANGFVTQDNSLVWNDREDISRRMPDGSVEHVMYMPVTHSNRINSLLVDDDILVNAFDSRFACKSIRKARENTGSLTVLDTGARDEGSYAFQNEHPEIEVRRSRLGYDTDFAELNRKMLSGELEYDVLRISTSDVDLRSLAEKGCLADLSCSSALTEAVQQMEPRLLDMVMPDGRLLAVPCRISGNFIKYYADNLARAEFSPADLPATYDEFFDFILNWKQAPFKSHNRFKPFFDDASDDLLQELIRTAIADRISRQQPLAFDTEAFRSLLQKCRQAAASAKQENGDHIFFDYARSPIVDRQTMLLAMEESIPDIPVSVDCYIINPMSANLELAVSYVESCVAQYTPEQKLQLYPAYTGPVKYDGYESFIREWTEQKEALEAQLAGAGEKDRAKYRKQLDEHMDDLISGPAEYIISPEDIAFYKNEIAPRIFIPDISVSRLLFSDEMPFRTITDEWLKGRLTDDQFIAELDSACVTAQ</sequence>
<dbReference type="AlphaFoldDB" id="W0FNH3"/>
<dbReference type="SUPFAM" id="SSF63825">
    <property type="entry name" value="YWTD domain"/>
    <property type="match status" value="1"/>
</dbReference>
<organism evidence="3">
    <name type="scientific">uncultured bacterium Contig1468_n_1482_cl</name>
    <dbReference type="NCBI Taxonomy" id="1393431"/>
    <lineage>
        <taxon>Bacteria</taxon>
        <taxon>environmental samples</taxon>
    </lineage>
</organism>
<dbReference type="Gene3D" id="3.40.190.10">
    <property type="entry name" value="Periplasmic binding protein-like II"/>
    <property type="match status" value="1"/>
</dbReference>